<sequence>MTTCELRDDRSNISFIHDTHVLSILKLSPNRDQQVFRKAFIHSTAILFVIVCGICAVFVYCILEPFIQSILWAILTGAFLFPFKNHFTSIARYHLQELETNSHLLFYGLVIILPFQILDKTIESIGPLCIDKWKQLILIIIFLPSIEFLQSGVVYRCITTIGYDYYILFERHIHLFDSLWVILFVIIYFFAVLTVYNSSSVIKSILKIFSIPTWFILFIYLSQIFPSNYRLIVVTLTIILIFIGYIVDQNMTRSHRSQVNQSQEPILIHTINRFERIKNYFHIKSTLSNNTSSSSSSSSSSAPYFSFVIWSFVAIKIYQFYWYLIPISIFVIIYKIIKYFLLYTYTYLSKQLRVQHIIQRFSNFWKIRRNVLTPLPYHSFIRFFIKGDKKMNYILQESIDYLASACIIIALFILIAFGTILLLIQVHHESIHMIKLTSSFINETIVLQHILPDKEHMSHLMDTAVNKFYTSGRRWITTQVAKVQPPRVEPQCCLPLSVTSDESHYMPMNTFGPGSLSNKNLEEQVLQLWDRLYTYVTNTSTLFISHKNRSRILNVSSNQSFLSPNFLIYIQTNFQYHLNDLYHLISDNIGLLRTILDSIWSNATLLLTVISTIISLLFTGGFALFNFFISFIVFITLLFYLLSNSTQPIYRPTVWLNNILAIGGSGLGQAVNDAVTSVFIASLKIATFYGLYTYIIHTLLCSNLVFLPAMIASICAVTLKSYWAALPGCLDLWLVQQRPLSALILLLAQIVPVYIVDTAIYSEVKGGGHQYLTALAIAGGAYYRGIEGALIGPIILCCLLVGIRMYNETIATTLLSNSQQSPVILNNIKQRLNRSASLQSVMTRNDYD</sequence>
<feature type="transmembrane region" description="Helical" evidence="6">
    <location>
        <begin position="781"/>
        <end position="803"/>
    </location>
</feature>
<comment type="caution">
    <text evidence="7">The sequence shown here is derived from an EMBL/GenBank/DDBJ whole genome shotgun (WGS) entry which is preliminary data.</text>
</comment>
<gene>
    <name evidence="7" type="ORF">QVE165_LOCUS18369</name>
</gene>
<protein>
    <recommendedName>
        <fullName evidence="9">Transmembrane protein</fullName>
    </recommendedName>
</protein>
<evidence type="ECO:0000256" key="3">
    <source>
        <dbReference type="ARBA" id="ARBA00022692"/>
    </source>
</evidence>
<accession>A0A814LEF0</accession>
<feature type="transmembrane region" description="Helical" evidence="6">
    <location>
        <begin position="66"/>
        <end position="83"/>
    </location>
</feature>
<feature type="transmembrane region" description="Helical" evidence="6">
    <location>
        <begin position="599"/>
        <end position="618"/>
    </location>
</feature>
<evidence type="ECO:0000313" key="8">
    <source>
        <dbReference type="Proteomes" id="UP000663832"/>
    </source>
</evidence>
<feature type="transmembrane region" description="Helical" evidence="6">
    <location>
        <begin position="231"/>
        <end position="247"/>
    </location>
</feature>
<dbReference type="AlphaFoldDB" id="A0A814LEF0"/>
<evidence type="ECO:0008006" key="9">
    <source>
        <dbReference type="Google" id="ProtNLM"/>
    </source>
</evidence>
<dbReference type="Proteomes" id="UP000663832">
    <property type="component" value="Unassembled WGS sequence"/>
</dbReference>
<dbReference type="GO" id="GO:0016020">
    <property type="term" value="C:membrane"/>
    <property type="evidence" value="ECO:0007669"/>
    <property type="project" value="UniProtKB-SubCell"/>
</dbReference>
<organism evidence="7 8">
    <name type="scientific">Adineta steineri</name>
    <dbReference type="NCBI Taxonomy" id="433720"/>
    <lineage>
        <taxon>Eukaryota</taxon>
        <taxon>Metazoa</taxon>
        <taxon>Spiralia</taxon>
        <taxon>Gnathifera</taxon>
        <taxon>Rotifera</taxon>
        <taxon>Eurotatoria</taxon>
        <taxon>Bdelloidea</taxon>
        <taxon>Adinetida</taxon>
        <taxon>Adinetidae</taxon>
        <taxon>Adineta</taxon>
    </lineage>
</organism>
<keyword evidence="5 6" id="KW-0472">Membrane</keyword>
<dbReference type="OrthoDB" id="5970161at2759"/>
<comment type="similarity">
    <text evidence="2">Belongs to the autoinducer-2 exporter (AI-2E) (TC 2.A.86) family.</text>
</comment>
<feature type="transmembrane region" description="Helical" evidence="6">
    <location>
        <begin position="208"/>
        <end position="225"/>
    </location>
</feature>
<feature type="transmembrane region" description="Helical" evidence="6">
    <location>
        <begin position="740"/>
        <end position="761"/>
    </location>
</feature>
<keyword evidence="4 6" id="KW-1133">Transmembrane helix</keyword>
<dbReference type="EMBL" id="CAJNOM010000108">
    <property type="protein sequence ID" value="CAF1065035.1"/>
    <property type="molecule type" value="Genomic_DNA"/>
</dbReference>
<dbReference type="PANTHER" id="PTHR21716">
    <property type="entry name" value="TRANSMEMBRANE PROTEIN"/>
    <property type="match status" value="1"/>
</dbReference>
<feature type="transmembrane region" description="Helical" evidence="6">
    <location>
        <begin position="401"/>
        <end position="424"/>
    </location>
</feature>
<feature type="transmembrane region" description="Helical" evidence="6">
    <location>
        <begin position="39"/>
        <end position="60"/>
    </location>
</feature>
<feature type="transmembrane region" description="Helical" evidence="6">
    <location>
        <begin position="178"/>
        <end position="196"/>
    </location>
</feature>
<dbReference type="InterPro" id="IPR002549">
    <property type="entry name" value="AI-2E-like"/>
</dbReference>
<feature type="transmembrane region" description="Helical" evidence="6">
    <location>
        <begin position="136"/>
        <end position="158"/>
    </location>
</feature>
<evidence type="ECO:0000313" key="7">
    <source>
        <dbReference type="EMBL" id="CAF1065035.1"/>
    </source>
</evidence>
<dbReference type="PANTHER" id="PTHR21716:SF4">
    <property type="entry name" value="TRANSMEMBRANE PROTEIN 245"/>
    <property type="match status" value="1"/>
</dbReference>
<evidence type="ECO:0000256" key="2">
    <source>
        <dbReference type="ARBA" id="ARBA00009773"/>
    </source>
</evidence>
<comment type="subcellular location">
    <subcellularLocation>
        <location evidence="1">Membrane</location>
        <topology evidence="1">Multi-pass membrane protein</topology>
    </subcellularLocation>
</comment>
<proteinExistence type="inferred from homology"/>
<evidence type="ECO:0000256" key="4">
    <source>
        <dbReference type="ARBA" id="ARBA00022989"/>
    </source>
</evidence>
<keyword evidence="3 6" id="KW-0812">Transmembrane</keyword>
<evidence type="ECO:0000256" key="1">
    <source>
        <dbReference type="ARBA" id="ARBA00004141"/>
    </source>
</evidence>
<evidence type="ECO:0000256" key="6">
    <source>
        <dbReference type="SAM" id="Phobius"/>
    </source>
</evidence>
<reference evidence="7" key="1">
    <citation type="submission" date="2021-02" db="EMBL/GenBank/DDBJ databases">
        <authorList>
            <person name="Nowell W R."/>
        </authorList>
    </citation>
    <scope>NUCLEOTIDE SEQUENCE</scope>
</reference>
<name>A0A814LEF0_9BILA</name>
<evidence type="ECO:0000256" key="5">
    <source>
        <dbReference type="ARBA" id="ARBA00023136"/>
    </source>
</evidence>
<keyword evidence="8" id="KW-1185">Reference proteome</keyword>
<feature type="transmembrane region" description="Helical" evidence="6">
    <location>
        <begin position="327"/>
        <end position="348"/>
    </location>
</feature>
<feature type="transmembrane region" description="Helical" evidence="6">
    <location>
        <begin position="624"/>
        <end position="642"/>
    </location>
</feature>
<feature type="transmembrane region" description="Helical" evidence="6">
    <location>
        <begin position="691"/>
        <end position="719"/>
    </location>
</feature>